<dbReference type="CTD" id="6102712"/>
<gene>
    <name evidence="1" type="primary">Bm11006</name>
    <name evidence="1" type="ORF">BM_BM11006</name>
</gene>
<proteinExistence type="predicted"/>
<dbReference type="RefSeq" id="XP_001899282.2">
    <property type="nucleotide sequence ID" value="XM_001899247.2"/>
</dbReference>
<name>A0A4E9ERC4_BRUMA</name>
<evidence type="ECO:0000313" key="2">
    <source>
        <dbReference type="Proteomes" id="UP000006672"/>
    </source>
</evidence>
<evidence type="ECO:0000313" key="1">
    <source>
        <dbReference type="EMBL" id="VIO86695.1"/>
    </source>
</evidence>
<keyword evidence="2" id="KW-1185">Reference proteome</keyword>
<dbReference type="KEGG" id="bmy:BM_BM11006"/>
<dbReference type="Proteomes" id="UP000006672">
    <property type="component" value="Unassembled WGS sequence"/>
</dbReference>
<protein>
    <submittedName>
        <fullName evidence="1 3">Uncharacterized protein</fullName>
    </submittedName>
</protein>
<organism evidence="1">
    <name type="scientific">Brugia malayi</name>
    <name type="common">Filarial nematode worm</name>
    <dbReference type="NCBI Taxonomy" id="6279"/>
    <lineage>
        <taxon>Eukaryota</taxon>
        <taxon>Metazoa</taxon>
        <taxon>Ecdysozoa</taxon>
        <taxon>Nematoda</taxon>
        <taxon>Chromadorea</taxon>
        <taxon>Rhabditida</taxon>
        <taxon>Spirurina</taxon>
        <taxon>Spiruromorpha</taxon>
        <taxon>Filarioidea</taxon>
        <taxon>Onchocercidae</taxon>
        <taxon>Brugia</taxon>
    </lineage>
</organism>
<dbReference type="GeneID" id="6102712"/>
<dbReference type="OrthoDB" id="5798680at2759"/>
<reference evidence="1" key="2">
    <citation type="submission" date="2019-04" db="EMBL/GenBank/DDBJ databases">
        <authorList>
            <person name="Howe K."/>
            <person name="Paulini M."/>
            <person name="Williams G."/>
        </authorList>
    </citation>
    <scope>NUCLEOTIDE SEQUENCE [LARGE SCALE GENOMIC DNA]</scope>
    <source>
        <strain evidence="1">FR3</strain>
    </source>
</reference>
<dbReference type="AlphaFoldDB" id="A0A4E9ERC4"/>
<reference evidence="3" key="3">
    <citation type="submission" date="2022-04" db="UniProtKB">
        <authorList>
            <consortium name="WormBaseParasite"/>
        </authorList>
    </citation>
    <scope>IDENTIFICATION</scope>
</reference>
<sequence>MAFDCEVLFVQQLILKDLWMKTSIRTGGNGLKILALSENEQYGENFSLEEAFGVYVKRQTCGDGFGFCMKMTFTFEDGAPEMKMYSQQAFARSRGSFFTVTEWN</sequence>
<evidence type="ECO:0000313" key="3">
    <source>
        <dbReference type="WBParaSite" id="Bm11006.1"/>
    </source>
</evidence>
<accession>A0A8L7SMH2</accession>
<dbReference type="WBParaSite" id="Bm11006.1">
    <property type="protein sequence ID" value="Bm11006.1"/>
    <property type="gene ID" value="WBGene00231267"/>
</dbReference>
<dbReference type="EMBL" id="CAAKNF010000196">
    <property type="protein sequence ID" value="VIO86695.1"/>
    <property type="molecule type" value="Genomic_DNA"/>
</dbReference>
<accession>A0A4E9ERC4</accession>
<reference evidence="2" key="1">
    <citation type="journal article" date="2007" name="Science">
        <title>Draft genome of the filarial nematode parasite Brugia malayi.</title>
        <authorList>
            <person name="Ghedin E."/>
            <person name="Wang S."/>
            <person name="Spiro D."/>
            <person name="Caler E."/>
            <person name="Zhao Q."/>
            <person name="Crabtree J."/>
            <person name="Allen J.E."/>
            <person name="Delcher A.L."/>
            <person name="Guiliano D.B."/>
            <person name="Miranda-Saavedra D."/>
            <person name="Angiuoli S.V."/>
            <person name="Creasy T."/>
            <person name="Amedeo P."/>
            <person name="Haas B."/>
            <person name="El-Sayed N.M."/>
            <person name="Wortman J.R."/>
            <person name="Feldblyum T."/>
            <person name="Tallon L."/>
            <person name="Schatz M."/>
            <person name="Shumway M."/>
            <person name="Koo H."/>
            <person name="Salzberg S.L."/>
            <person name="Schobel S."/>
            <person name="Pertea M."/>
            <person name="Pop M."/>
            <person name="White O."/>
            <person name="Barton G.J."/>
            <person name="Carlow C.K."/>
            <person name="Crawford M.J."/>
            <person name="Daub J."/>
            <person name="Dimmic M.W."/>
            <person name="Estes C.F."/>
            <person name="Foster J.M."/>
            <person name="Ganatra M."/>
            <person name="Gregory W.F."/>
            <person name="Johnson N.M."/>
            <person name="Jin J."/>
            <person name="Komuniecki R."/>
            <person name="Korf I."/>
            <person name="Kumar S."/>
            <person name="Laney S."/>
            <person name="Li B.W."/>
            <person name="Li W."/>
            <person name="Lindblom T.H."/>
            <person name="Lustigman S."/>
            <person name="Ma D."/>
            <person name="Maina C.V."/>
            <person name="Martin D.M."/>
            <person name="McCarter J.P."/>
            <person name="McReynolds L."/>
            <person name="Mitreva M."/>
            <person name="Nutman T.B."/>
            <person name="Parkinson J."/>
            <person name="Peregrin-Alvarez J.M."/>
            <person name="Poole C."/>
            <person name="Ren Q."/>
            <person name="Saunders L."/>
            <person name="Sluder A.E."/>
            <person name="Smith K."/>
            <person name="Stanke M."/>
            <person name="Unnasch T.R."/>
            <person name="Ware J."/>
            <person name="Wei A.D."/>
            <person name="Weil G."/>
            <person name="Williams D.J."/>
            <person name="Zhang Y."/>
            <person name="Williams S.A."/>
            <person name="Fraser-Liggett C."/>
            <person name="Slatko B."/>
            <person name="Blaxter M.L."/>
            <person name="Scott A.L."/>
        </authorList>
    </citation>
    <scope>NUCLEOTIDE SEQUENCE</scope>
    <source>
        <strain evidence="2">FR3</strain>
    </source>
</reference>